<dbReference type="AlphaFoldDB" id="A0A6M3XSU7"/>
<protein>
    <submittedName>
        <fullName evidence="1">Uncharacterized protein</fullName>
    </submittedName>
</protein>
<dbReference type="EMBL" id="MT144885">
    <property type="protein sequence ID" value="QJI00922.1"/>
    <property type="molecule type" value="Genomic_DNA"/>
</dbReference>
<accession>A0A6M3XSU7</accession>
<sequence>MKTRPYAFIHDWGGYKDQTMVVVGTKDVSDLVYFFKRFKVYPKIAKDFIEWWKDNKTPDTDNGSFIYVESDHGRMTVLYLREWPKKTRWENYETLMHELHHAVHIILGEKRGMEKEKEALAYAQEILFNRIRRKLNRIDKCEIITLKK</sequence>
<gene>
    <name evidence="1" type="ORF">TM448B02174_0011</name>
</gene>
<evidence type="ECO:0000313" key="1">
    <source>
        <dbReference type="EMBL" id="QJI00922.1"/>
    </source>
</evidence>
<reference evidence="1" key="1">
    <citation type="submission" date="2020-03" db="EMBL/GenBank/DDBJ databases">
        <title>The deep terrestrial virosphere.</title>
        <authorList>
            <person name="Holmfeldt K."/>
            <person name="Nilsson E."/>
            <person name="Simone D."/>
            <person name="Lopez-Fernandez M."/>
            <person name="Wu X."/>
            <person name="de Brujin I."/>
            <person name="Lundin D."/>
            <person name="Andersson A."/>
            <person name="Bertilsson S."/>
            <person name="Dopson M."/>
        </authorList>
    </citation>
    <scope>NUCLEOTIDE SEQUENCE</scope>
    <source>
        <strain evidence="1">TM448B02174</strain>
    </source>
</reference>
<name>A0A6M3XSU7_9ZZZZ</name>
<organism evidence="1">
    <name type="scientific">viral metagenome</name>
    <dbReference type="NCBI Taxonomy" id="1070528"/>
    <lineage>
        <taxon>unclassified sequences</taxon>
        <taxon>metagenomes</taxon>
        <taxon>organismal metagenomes</taxon>
    </lineage>
</organism>
<proteinExistence type="predicted"/>